<dbReference type="STRING" id="1552.A7L45_13925"/>
<gene>
    <name evidence="1" type="ORF">A7L45_13925</name>
</gene>
<evidence type="ECO:0008006" key="3">
    <source>
        <dbReference type="Google" id="ProtNLM"/>
    </source>
</evidence>
<sequence length="142" mass="16130">MVIEVIVLTIVDRLKKFKSELGLENNKEMATLLKIGESFYSSIESGKKPVSKNVLQRLVVLSKLPEEYWKYGITDEVELIEKREEFKCLKDAINQLSNIGLLKSGSKDFSSSVEEVLIAAMKADVTHILEKQKIKKEAIKED</sequence>
<dbReference type="GO" id="GO:0003677">
    <property type="term" value="F:DNA binding"/>
    <property type="evidence" value="ECO:0007669"/>
    <property type="project" value="InterPro"/>
</dbReference>
<dbReference type="SUPFAM" id="SSF47413">
    <property type="entry name" value="lambda repressor-like DNA-binding domains"/>
    <property type="match status" value="1"/>
</dbReference>
<reference evidence="2" key="1">
    <citation type="journal article" date="2016" name="Front. Microbiol.">
        <title>Complete Genome Sequence of Clostridium estertheticum DSM 8809, a Microbe Identified in Spoiled Vacuum Packed Beef.</title>
        <authorList>
            <person name="Yu Z."/>
            <person name="Gunn L."/>
            <person name="Brennan E."/>
            <person name="Reid R."/>
            <person name="Wall P.G."/>
            <person name="Gaora O.P."/>
            <person name="Hurley D."/>
            <person name="Bolton D."/>
            <person name="Fanning S."/>
        </authorList>
    </citation>
    <scope>NUCLEOTIDE SEQUENCE [LARGE SCALE GENOMIC DNA]</scope>
    <source>
        <strain evidence="2">DSM 8809</strain>
    </source>
</reference>
<dbReference type="CDD" id="cd00093">
    <property type="entry name" value="HTH_XRE"/>
    <property type="match status" value="1"/>
</dbReference>
<protein>
    <recommendedName>
        <fullName evidence="3">XRE family transcriptional regulator</fullName>
    </recommendedName>
</protein>
<dbReference type="InterPro" id="IPR010982">
    <property type="entry name" value="Lambda_DNA-bd_dom_sf"/>
</dbReference>
<keyword evidence="2" id="KW-1185">Reference proteome</keyword>
<dbReference type="Proteomes" id="UP000182569">
    <property type="component" value="Chromosome"/>
</dbReference>
<evidence type="ECO:0000313" key="1">
    <source>
        <dbReference type="EMBL" id="APC41093.1"/>
    </source>
</evidence>
<dbReference type="InterPro" id="IPR001387">
    <property type="entry name" value="Cro/C1-type_HTH"/>
</dbReference>
<dbReference type="KEGG" id="ceu:A7L45_13925"/>
<organism evidence="1 2">
    <name type="scientific">Clostridium estertheticum subsp. estertheticum</name>
    <dbReference type="NCBI Taxonomy" id="1552"/>
    <lineage>
        <taxon>Bacteria</taxon>
        <taxon>Bacillati</taxon>
        <taxon>Bacillota</taxon>
        <taxon>Clostridia</taxon>
        <taxon>Eubacteriales</taxon>
        <taxon>Clostridiaceae</taxon>
        <taxon>Clostridium</taxon>
    </lineage>
</organism>
<proteinExistence type="predicted"/>
<dbReference type="EMBL" id="CP015756">
    <property type="protein sequence ID" value="APC41093.1"/>
    <property type="molecule type" value="Genomic_DNA"/>
</dbReference>
<dbReference type="AlphaFoldDB" id="A0A1J0GID7"/>
<accession>A0A1J0GID7</accession>
<name>A0A1J0GID7_9CLOT</name>
<evidence type="ECO:0000313" key="2">
    <source>
        <dbReference type="Proteomes" id="UP000182569"/>
    </source>
</evidence>